<feature type="region of interest" description="Disordered" evidence="1">
    <location>
        <begin position="1"/>
        <end position="131"/>
    </location>
</feature>
<dbReference type="EMBL" id="KC977571">
    <property type="protein sequence ID" value="AGO83434.1"/>
    <property type="molecule type" value="Genomic_DNA"/>
</dbReference>
<dbReference type="RefSeq" id="YP_008436496.1">
    <property type="nucleotide sequence ID" value="NC_022098.1"/>
</dbReference>
<dbReference type="KEGG" id="vg:16605221"/>
<dbReference type="GeneID" id="16605221"/>
<accession>S4VSQ0</accession>
<gene>
    <name evidence="2" type="ORF">psal_cds_46</name>
</gene>
<sequence>MTDPRLRYPYRHSAEPEGFVGTSAVWRGTAPPPTRNLAHGPGGLPLAWQQQQQRPYQPSLPFGAQSPLRYAYGDNSAGASDDDGDDDGSQPGSDYDEEEGSDVEYSDDDGIDNGGYPNGAYSPSADPAWRGNAAAGYVLPTHGRW</sequence>
<proteinExistence type="predicted"/>
<evidence type="ECO:0000313" key="2">
    <source>
        <dbReference type="EMBL" id="AGO83434.1"/>
    </source>
</evidence>
<name>S4VSQ0_9VIRU</name>
<reference evidence="2 3" key="1">
    <citation type="journal article" date="2013" name="Science">
        <title>Pandoraviruses: amoeba viruses with genomes up to 2.5 Mb reaching that of parasitic eukaryotes.</title>
        <authorList>
            <person name="Philippe N."/>
            <person name="Legendre M."/>
            <person name="Doutre G."/>
            <person name="Coute Y."/>
            <person name="Poirot O."/>
            <person name="Lescot M."/>
            <person name="Arslan D."/>
            <person name="Seltzer V."/>
            <person name="Bertaux L."/>
            <person name="Bruley C."/>
            <person name="Garin J."/>
            <person name="Claverie J.M."/>
            <person name="Abergel C."/>
        </authorList>
    </citation>
    <scope>NUCLEOTIDE SEQUENCE [LARGE SCALE GENOMIC DNA]</scope>
</reference>
<evidence type="ECO:0000313" key="3">
    <source>
        <dbReference type="Proteomes" id="UP000204584"/>
    </source>
</evidence>
<protein>
    <submittedName>
        <fullName evidence="2">Uncharacterized protein</fullName>
    </submittedName>
</protein>
<keyword evidence="3" id="KW-1185">Reference proteome</keyword>
<dbReference type="Proteomes" id="UP000204584">
    <property type="component" value="Segment"/>
</dbReference>
<feature type="compositionally biased region" description="Low complexity" evidence="1">
    <location>
        <begin position="44"/>
        <end position="61"/>
    </location>
</feature>
<organism evidence="2 3">
    <name type="scientific">Pandoravirus salinus</name>
    <dbReference type="NCBI Taxonomy" id="1349410"/>
    <lineage>
        <taxon>Viruses</taxon>
        <taxon>Pandoravirus</taxon>
    </lineage>
</organism>
<feature type="compositionally biased region" description="Acidic residues" evidence="1">
    <location>
        <begin position="80"/>
        <end position="111"/>
    </location>
</feature>
<evidence type="ECO:0000256" key="1">
    <source>
        <dbReference type="SAM" id="MobiDB-lite"/>
    </source>
</evidence>